<dbReference type="PANTHER" id="PTHR46796">
    <property type="entry name" value="HTH-TYPE TRANSCRIPTIONAL ACTIVATOR RHAS-RELATED"/>
    <property type="match status" value="1"/>
</dbReference>
<keyword evidence="6" id="KW-1185">Reference proteome</keyword>
<dbReference type="OrthoDB" id="2060755at2"/>
<dbReference type="InterPro" id="IPR037923">
    <property type="entry name" value="HTH-like"/>
</dbReference>
<dbReference type="AlphaFoldDB" id="A0A1H9RVQ9"/>
<evidence type="ECO:0000313" key="5">
    <source>
        <dbReference type="EMBL" id="SER76727.1"/>
    </source>
</evidence>
<dbReference type="InterPro" id="IPR009057">
    <property type="entry name" value="Homeodomain-like_sf"/>
</dbReference>
<dbReference type="SUPFAM" id="SSF51215">
    <property type="entry name" value="Regulatory protein AraC"/>
    <property type="match status" value="1"/>
</dbReference>
<sequence length="256" mass="28411">MGLEQSSAWRPAIEGVREVFHASFTTHVYPAHTHDAWTLMVLDTGAVRYELDRHEHGALVDGVTLLPPHVPHDGRSAHPTGFHKRVLYLDDSVLPADLVGKAVDTPMLPDPLLRQRVHQLHLTLDEPFEAASRLALITERLTHHFAGTAPVVHADPTLADRLRQLLDASLPDGMTLNAAARELQTSPTHLVRAFSRRFGLPPHKYLTGRRVDLARGHLVEGRSAAEAAVLAGFHDQSHLTRHFRRVLGTSPGRFVR</sequence>
<dbReference type="Gene3D" id="1.10.10.60">
    <property type="entry name" value="Homeodomain-like"/>
    <property type="match status" value="1"/>
</dbReference>
<dbReference type="InterPro" id="IPR003313">
    <property type="entry name" value="AraC-bd"/>
</dbReference>
<reference evidence="6" key="1">
    <citation type="submission" date="2016-10" db="EMBL/GenBank/DDBJ databases">
        <authorList>
            <person name="Varghese N."/>
            <person name="Submissions S."/>
        </authorList>
    </citation>
    <scope>NUCLEOTIDE SEQUENCE [LARGE SCALE GENOMIC DNA]</scope>
    <source>
        <strain evidence="6">CGMCC 4.578</strain>
    </source>
</reference>
<evidence type="ECO:0000256" key="2">
    <source>
        <dbReference type="ARBA" id="ARBA00023125"/>
    </source>
</evidence>
<dbReference type="SMART" id="SM00342">
    <property type="entry name" value="HTH_ARAC"/>
    <property type="match status" value="1"/>
</dbReference>
<keyword evidence="2 5" id="KW-0238">DNA-binding</keyword>
<dbReference type="RefSeq" id="WP_090066714.1">
    <property type="nucleotide sequence ID" value="NZ_FOFT01000006.1"/>
</dbReference>
<evidence type="ECO:0000259" key="4">
    <source>
        <dbReference type="PROSITE" id="PS01124"/>
    </source>
</evidence>
<dbReference type="Proteomes" id="UP000199028">
    <property type="component" value="Unassembled WGS sequence"/>
</dbReference>
<dbReference type="PROSITE" id="PS01124">
    <property type="entry name" value="HTH_ARAC_FAMILY_2"/>
    <property type="match status" value="1"/>
</dbReference>
<protein>
    <submittedName>
        <fullName evidence="5">AraC-type DNA-binding protein</fullName>
    </submittedName>
</protein>
<dbReference type="SUPFAM" id="SSF46689">
    <property type="entry name" value="Homeodomain-like"/>
    <property type="match status" value="2"/>
</dbReference>
<accession>A0A1H9RVQ9</accession>
<evidence type="ECO:0000313" key="6">
    <source>
        <dbReference type="Proteomes" id="UP000199028"/>
    </source>
</evidence>
<dbReference type="GO" id="GO:0003700">
    <property type="term" value="F:DNA-binding transcription factor activity"/>
    <property type="evidence" value="ECO:0007669"/>
    <property type="project" value="InterPro"/>
</dbReference>
<dbReference type="InterPro" id="IPR018060">
    <property type="entry name" value="HTH_AraC"/>
</dbReference>
<keyword evidence="3" id="KW-0804">Transcription</keyword>
<evidence type="ECO:0000256" key="1">
    <source>
        <dbReference type="ARBA" id="ARBA00023015"/>
    </source>
</evidence>
<dbReference type="InterPro" id="IPR050204">
    <property type="entry name" value="AraC_XylS_family_regulators"/>
</dbReference>
<organism evidence="5 6">
    <name type="scientific">Lentzea flaviverrucosa</name>
    <dbReference type="NCBI Taxonomy" id="200379"/>
    <lineage>
        <taxon>Bacteria</taxon>
        <taxon>Bacillati</taxon>
        <taxon>Actinomycetota</taxon>
        <taxon>Actinomycetes</taxon>
        <taxon>Pseudonocardiales</taxon>
        <taxon>Pseudonocardiaceae</taxon>
        <taxon>Lentzea</taxon>
    </lineage>
</organism>
<name>A0A1H9RVQ9_9PSEU</name>
<dbReference type="PANTHER" id="PTHR46796:SF2">
    <property type="entry name" value="TRANSCRIPTIONAL REGULATORY PROTEIN"/>
    <property type="match status" value="1"/>
</dbReference>
<dbReference type="Pfam" id="PF02311">
    <property type="entry name" value="AraC_binding"/>
    <property type="match status" value="1"/>
</dbReference>
<feature type="domain" description="HTH araC/xylS-type" evidence="4">
    <location>
        <begin position="160"/>
        <end position="256"/>
    </location>
</feature>
<gene>
    <name evidence="5" type="ORF">SAMN05216195_106412</name>
</gene>
<proteinExistence type="predicted"/>
<keyword evidence="1" id="KW-0805">Transcription regulation</keyword>
<dbReference type="GO" id="GO:0043565">
    <property type="term" value="F:sequence-specific DNA binding"/>
    <property type="evidence" value="ECO:0007669"/>
    <property type="project" value="InterPro"/>
</dbReference>
<evidence type="ECO:0000256" key="3">
    <source>
        <dbReference type="ARBA" id="ARBA00023163"/>
    </source>
</evidence>
<dbReference type="Pfam" id="PF12833">
    <property type="entry name" value="HTH_18"/>
    <property type="match status" value="1"/>
</dbReference>
<dbReference type="EMBL" id="FOFT01000006">
    <property type="protein sequence ID" value="SER76727.1"/>
    <property type="molecule type" value="Genomic_DNA"/>
</dbReference>